<dbReference type="EMBL" id="JASNQZ010000007">
    <property type="protein sequence ID" value="KAL0954823.1"/>
    <property type="molecule type" value="Genomic_DNA"/>
</dbReference>
<organism evidence="2 3">
    <name type="scientific">Hohenbuehelia grisea</name>
    <dbReference type="NCBI Taxonomy" id="104357"/>
    <lineage>
        <taxon>Eukaryota</taxon>
        <taxon>Fungi</taxon>
        <taxon>Dikarya</taxon>
        <taxon>Basidiomycota</taxon>
        <taxon>Agaricomycotina</taxon>
        <taxon>Agaricomycetes</taxon>
        <taxon>Agaricomycetidae</taxon>
        <taxon>Agaricales</taxon>
        <taxon>Pleurotineae</taxon>
        <taxon>Pleurotaceae</taxon>
        <taxon>Hohenbuehelia</taxon>
    </lineage>
</organism>
<reference evidence="3" key="1">
    <citation type="submission" date="2024-06" db="EMBL/GenBank/DDBJ databases">
        <title>Multi-omics analyses provide insights into the biosynthesis of the anticancer antibiotic pleurotin in Hohenbuehelia grisea.</title>
        <authorList>
            <person name="Weaver J.A."/>
            <person name="Alberti F."/>
        </authorList>
    </citation>
    <scope>NUCLEOTIDE SEQUENCE [LARGE SCALE GENOMIC DNA]</scope>
    <source>
        <strain evidence="3">T-177</strain>
    </source>
</reference>
<evidence type="ECO:0000313" key="3">
    <source>
        <dbReference type="Proteomes" id="UP001556367"/>
    </source>
</evidence>
<protein>
    <recommendedName>
        <fullName evidence="1">F-box domain-containing protein</fullName>
    </recommendedName>
</protein>
<accession>A0ABR3JHB6</accession>
<name>A0ABR3JHB6_9AGAR</name>
<evidence type="ECO:0000313" key="2">
    <source>
        <dbReference type="EMBL" id="KAL0954823.1"/>
    </source>
</evidence>
<dbReference type="InterPro" id="IPR001810">
    <property type="entry name" value="F-box_dom"/>
</dbReference>
<feature type="domain" description="F-box" evidence="1">
    <location>
        <begin position="24"/>
        <end position="80"/>
    </location>
</feature>
<comment type="caution">
    <text evidence="2">The sequence shown here is derived from an EMBL/GenBank/DDBJ whole genome shotgun (WGS) entry which is preliminary data.</text>
</comment>
<dbReference type="Proteomes" id="UP001556367">
    <property type="component" value="Unassembled WGS sequence"/>
</dbReference>
<keyword evidence="3" id="KW-1185">Reference proteome</keyword>
<evidence type="ECO:0000259" key="1">
    <source>
        <dbReference type="PROSITE" id="PS50181"/>
    </source>
</evidence>
<dbReference type="Gene3D" id="1.20.1280.50">
    <property type="match status" value="1"/>
</dbReference>
<dbReference type="Pfam" id="PF00646">
    <property type="entry name" value="F-box"/>
    <property type="match status" value="1"/>
</dbReference>
<dbReference type="PROSITE" id="PS50181">
    <property type="entry name" value="FBOX"/>
    <property type="match status" value="1"/>
</dbReference>
<proteinExistence type="predicted"/>
<dbReference type="InterPro" id="IPR036047">
    <property type="entry name" value="F-box-like_dom_sf"/>
</dbReference>
<dbReference type="SUPFAM" id="SSF81383">
    <property type="entry name" value="F-box domain"/>
    <property type="match status" value="1"/>
</dbReference>
<gene>
    <name evidence="2" type="ORF">HGRIS_003768</name>
</gene>
<sequence length="270" mass="31410">MQGHRYINLKGCPLFAPSHPRKMQLSVDFLPPAVFEEILSYLPLTSLIRGRGVSHHWRREITRAKLPLGRRDLLDLYDDVISSEWFHRTRSLVLYQNFRPFNRESFIFSIRLDLPKYHKASGLLYTDNVQSSDPWIPTVFETWVLEWPRRAVFPDMWPGLEVQFHNPDEKTWMLTIIGARFESGALLFLPAMQITADDPNGVDCFLLSNKSEGLQGSVAVAHPRRDKTDVTRVRSIVAMDWIYYLSLHAAKCSVKYTDRWYQKEILDGNA</sequence>